<feature type="compositionally biased region" description="Basic and acidic residues" evidence="1">
    <location>
        <begin position="1"/>
        <end position="17"/>
    </location>
</feature>
<comment type="caution">
    <text evidence="2">The sequence shown here is derived from an EMBL/GenBank/DDBJ whole genome shotgun (WGS) entry which is preliminary data.</text>
</comment>
<feature type="region of interest" description="Disordered" evidence="1">
    <location>
        <begin position="1"/>
        <end position="25"/>
    </location>
</feature>
<dbReference type="Proteomes" id="UP000321405">
    <property type="component" value="Unassembled WGS sequence"/>
</dbReference>
<reference evidence="2 3" key="1">
    <citation type="submission" date="2019-07" db="EMBL/GenBank/DDBJ databases">
        <title>Whole genome shotgun sequence of Swaminathania salitolerans NBRC 104436.</title>
        <authorList>
            <person name="Hosoyama A."/>
            <person name="Uohara A."/>
            <person name="Ohji S."/>
            <person name="Ichikawa N."/>
        </authorList>
    </citation>
    <scope>NUCLEOTIDE SEQUENCE [LARGE SCALE GENOMIC DNA]</scope>
    <source>
        <strain evidence="2 3">NBRC 104436</strain>
    </source>
</reference>
<keyword evidence="3" id="KW-1185">Reference proteome</keyword>
<dbReference type="EMBL" id="BJVC01000002">
    <property type="protein sequence ID" value="GEL02299.1"/>
    <property type="molecule type" value="Genomic_DNA"/>
</dbReference>
<name>A0A511BPP2_9PROT</name>
<gene>
    <name evidence="2" type="ORF">SSA02_14620</name>
</gene>
<evidence type="ECO:0000313" key="3">
    <source>
        <dbReference type="Proteomes" id="UP000321405"/>
    </source>
</evidence>
<evidence type="ECO:0000313" key="2">
    <source>
        <dbReference type="EMBL" id="GEL02299.1"/>
    </source>
</evidence>
<dbReference type="AlphaFoldDB" id="A0A511BPP2"/>
<protein>
    <submittedName>
        <fullName evidence="2">Uncharacterized protein</fullName>
    </submittedName>
</protein>
<organism evidence="2 3">
    <name type="scientific">Swaminathania salitolerans</name>
    <dbReference type="NCBI Taxonomy" id="182838"/>
    <lineage>
        <taxon>Bacteria</taxon>
        <taxon>Pseudomonadati</taxon>
        <taxon>Pseudomonadota</taxon>
        <taxon>Alphaproteobacteria</taxon>
        <taxon>Acetobacterales</taxon>
        <taxon>Acetobacteraceae</taxon>
        <taxon>Swaminathania</taxon>
    </lineage>
</organism>
<accession>A0A511BPP2</accession>
<proteinExistence type="predicted"/>
<evidence type="ECO:0000256" key="1">
    <source>
        <dbReference type="SAM" id="MobiDB-lite"/>
    </source>
</evidence>
<sequence length="104" mass="11243">MLPGEVVREEMSREARRRERRRGASRVLLSGGGLAPGRIVTAGGDGLVGMPPCPFLYLRPGHDRICTGDMGGREAVERGVRGGKHPAFFRSGEDTAERLILSVD</sequence>